<name>A0ABR6GSF3_9BURK</name>
<dbReference type="Proteomes" id="UP000574369">
    <property type="component" value="Unassembled WGS sequence"/>
</dbReference>
<evidence type="ECO:0000313" key="2">
    <source>
        <dbReference type="Proteomes" id="UP000574369"/>
    </source>
</evidence>
<gene>
    <name evidence="1" type="ORF">FHS28_002376</name>
</gene>
<proteinExistence type="predicted"/>
<keyword evidence="2" id="KW-1185">Reference proteome</keyword>
<dbReference type="RefSeq" id="WP_088452435.1">
    <property type="nucleotide sequence ID" value="NZ_JACHXO010000003.1"/>
</dbReference>
<sequence length="183" mass="19641">MSASSITKAVFIATLIAVVSFRPAHGDGLSASEEDRRAAAALNAEGDSAYRAGRFDKALKAYMNAYPNYPNAHAYLMAGDTYWRAVLAAHTPQSLSSAPDSCAITNKFFAEDAQRSLDQHYRPGLSLAAREVKDSKGPTTLRERSIKSAACLTTIQAKYAALPKTACVDLREVSACLGEPLRP</sequence>
<dbReference type="InterPro" id="IPR011990">
    <property type="entry name" value="TPR-like_helical_dom_sf"/>
</dbReference>
<reference evidence="1 2" key="1">
    <citation type="submission" date="2020-08" db="EMBL/GenBank/DDBJ databases">
        <title>Genomic Encyclopedia of Type Strains, Phase III (KMG-III): the genomes of soil and plant-associated and newly described type strains.</title>
        <authorList>
            <person name="Whitman W."/>
        </authorList>
    </citation>
    <scope>NUCLEOTIDE SEQUENCE [LARGE SCALE GENOMIC DNA]</scope>
    <source>
        <strain evidence="1 2">CECT 7247</strain>
    </source>
</reference>
<dbReference type="EMBL" id="JACHXO010000003">
    <property type="protein sequence ID" value="MBB3194980.1"/>
    <property type="molecule type" value="Genomic_DNA"/>
</dbReference>
<evidence type="ECO:0000313" key="1">
    <source>
        <dbReference type="EMBL" id="MBB3194980.1"/>
    </source>
</evidence>
<dbReference type="SUPFAM" id="SSF48452">
    <property type="entry name" value="TPR-like"/>
    <property type="match status" value="1"/>
</dbReference>
<accession>A0ABR6GSF3</accession>
<comment type="caution">
    <text evidence="1">The sequence shown here is derived from an EMBL/GenBank/DDBJ whole genome shotgun (WGS) entry which is preliminary data.</text>
</comment>
<protein>
    <submittedName>
        <fullName evidence="1">Tetratricopeptide (TPR) repeat protein</fullName>
    </submittedName>
</protein>
<dbReference type="Gene3D" id="1.25.40.10">
    <property type="entry name" value="Tetratricopeptide repeat domain"/>
    <property type="match status" value="1"/>
</dbReference>
<organism evidence="1 2">
    <name type="scientific">Roseateles terrae</name>
    <dbReference type="NCBI Taxonomy" id="431060"/>
    <lineage>
        <taxon>Bacteria</taxon>
        <taxon>Pseudomonadati</taxon>
        <taxon>Pseudomonadota</taxon>
        <taxon>Betaproteobacteria</taxon>
        <taxon>Burkholderiales</taxon>
        <taxon>Sphaerotilaceae</taxon>
        <taxon>Roseateles</taxon>
    </lineage>
</organism>